<protein>
    <submittedName>
        <fullName evidence="1">Uncharacterized protein</fullName>
    </submittedName>
</protein>
<dbReference type="Proteomes" id="UP000594121">
    <property type="component" value="Chromosome"/>
</dbReference>
<dbReference type="RefSeq" id="WP_192818619.1">
    <property type="nucleotide sequence ID" value="NZ_CP062310.1"/>
</dbReference>
<evidence type="ECO:0000313" key="2">
    <source>
        <dbReference type="Proteomes" id="UP000594121"/>
    </source>
</evidence>
<dbReference type="EMBL" id="CP062310">
    <property type="protein sequence ID" value="QOJ78647.1"/>
    <property type="molecule type" value="Genomic_DNA"/>
</dbReference>
<name>A0A7L9FG25_9CREN</name>
<organism evidence="1 2">
    <name type="scientific">Infirmifilum lucidum</name>
    <dbReference type="NCBI Taxonomy" id="2776706"/>
    <lineage>
        <taxon>Archaea</taxon>
        <taxon>Thermoproteota</taxon>
        <taxon>Thermoprotei</taxon>
        <taxon>Thermofilales</taxon>
        <taxon>Thermofilaceae</taxon>
        <taxon>Infirmifilum</taxon>
    </lineage>
</organism>
<reference evidence="1 2" key="1">
    <citation type="submission" date="2020-10" db="EMBL/GenBank/DDBJ databases">
        <title>Thermofilum lucidum 3507LT sp. nov. a novel member of Thermofilaceae family isolated from Chile hot spring, and proposal of description order Thermofilales.</title>
        <authorList>
            <person name="Zayulina K.S."/>
            <person name="Elcheninov A.G."/>
            <person name="Toshchakov S.V."/>
            <person name="Kublanov I.V."/>
        </authorList>
    </citation>
    <scope>NUCLEOTIDE SEQUENCE [LARGE SCALE GENOMIC DNA]</scope>
    <source>
        <strain evidence="1 2">3507LT</strain>
    </source>
</reference>
<gene>
    <name evidence="1" type="ORF">IG193_07790</name>
</gene>
<accession>A0A7L9FG25</accession>
<dbReference type="GeneID" id="59149788"/>
<keyword evidence="2" id="KW-1185">Reference proteome</keyword>
<evidence type="ECO:0000313" key="1">
    <source>
        <dbReference type="EMBL" id="QOJ78647.1"/>
    </source>
</evidence>
<dbReference type="InParanoid" id="A0A7L9FG25"/>
<sequence length="61" mass="6666">MNLVLKVTDQAVKEHQIVVKVLGSGVSEASAGRVCPTCGLPATYINSLNKFYCFNCKKYVE</sequence>
<proteinExistence type="predicted"/>
<dbReference type="AlphaFoldDB" id="A0A7L9FG25"/>
<dbReference type="KEGG" id="thel:IG193_07790"/>